<evidence type="ECO:0000256" key="1">
    <source>
        <dbReference type="SAM" id="Phobius"/>
    </source>
</evidence>
<evidence type="ECO:0000313" key="2">
    <source>
        <dbReference type="EMBL" id="GMT03566.1"/>
    </source>
</evidence>
<keyword evidence="1" id="KW-1133">Transmembrane helix</keyword>
<evidence type="ECO:0000313" key="3">
    <source>
        <dbReference type="Proteomes" id="UP001432027"/>
    </source>
</evidence>
<feature type="non-terminal residue" evidence="2">
    <location>
        <position position="87"/>
    </location>
</feature>
<gene>
    <name evidence="2" type="ORF">PENTCL1PPCAC_25740</name>
</gene>
<keyword evidence="1" id="KW-0472">Membrane</keyword>
<evidence type="ECO:0008006" key="4">
    <source>
        <dbReference type="Google" id="ProtNLM"/>
    </source>
</evidence>
<proteinExistence type="predicted"/>
<feature type="non-terminal residue" evidence="2">
    <location>
        <position position="1"/>
    </location>
</feature>
<dbReference type="AlphaFoldDB" id="A0AAV5U9K4"/>
<organism evidence="2 3">
    <name type="scientific">Pristionchus entomophagus</name>
    <dbReference type="NCBI Taxonomy" id="358040"/>
    <lineage>
        <taxon>Eukaryota</taxon>
        <taxon>Metazoa</taxon>
        <taxon>Ecdysozoa</taxon>
        <taxon>Nematoda</taxon>
        <taxon>Chromadorea</taxon>
        <taxon>Rhabditida</taxon>
        <taxon>Rhabditina</taxon>
        <taxon>Diplogasteromorpha</taxon>
        <taxon>Diplogasteroidea</taxon>
        <taxon>Neodiplogasteridae</taxon>
        <taxon>Pristionchus</taxon>
    </lineage>
</organism>
<keyword evidence="1" id="KW-0812">Transmembrane</keyword>
<keyword evidence="3" id="KW-1185">Reference proteome</keyword>
<name>A0AAV5U9K4_9BILA</name>
<reference evidence="2" key="1">
    <citation type="submission" date="2023-10" db="EMBL/GenBank/DDBJ databases">
        <title>Genome assembly of Pristionchus species.</title>
        <authorList>
            <person name="Yoshida K."/>
            <person name="Sommer R.J."/>
        </authorList>
    </citation>
    <scope>NUCLEOTIDE SEQUENCE</scope>
    <source>
        <strain evidence="2">RS0144</strain>
    </source>
</reference>
<sequence length="87" mass="9917">LSIPLHGNIVVEPDLIWFIRPPLCGLKPQVLAFIHIFYMQLLTLIPTVYFVALRRIWRLEEDPTAHLPPLHFSGVLNRCFCGLAVVG</sequence>
<dbReference type="Proteomes" id="UP001432027">
    <property type="component" value="Unassembled WGS sequence"/>
</dbReference>
<protein>
    <recommendedName>
        <fullName evidence="4">G protein-coupled receptor</fullName>
    </recommendedName>
</protein>
<dbReference type="EMBL" id="BTSX01000006">
    <property type="protein sequence ID" value="GMT03566.1"/>
    <property type="molecule type" value="Genomic_DNA"/>
</dbReference>
<feature type="transmembrane region" description="Helical" evidence="1">
    <location>
        <begin position="30"/>
        <end position="52"/>
    </location>
</feature>
<accession>A0AAV5U9K4</accession>
<comment type="caution">
    <text evidence="2">The sequence shown here is derived from an EMBL/GenBank/DDBJ whole genome shotgun (WGS) entry which is preliminary data.</text>
</comment>